<reference evidence="4" key="1">
    <citation type="submission" date="2025-08" db="UniProtKB">
        <authorList>
            <consortium name="RefSeq"/>
        </authorList>
    </citation>
    <scope>IDENTIFICATION</scope>
</reference>
<dbReference type="AlphaFoldDB" id="A0A1U7ZTZ0"/>
<dbReference type="OMA" id="MMQMHAD"/>
<evidence type="ECO:0000313" key="3">
    <source>
        <dbReference type="Proteomes" id="UP000189703"/>
    </source>
</evidence>
<dbReference type="KEGG" id="nnu:104593976"/>
<dbReference type="PANTHER" id="PTHR37076:SF3">
    <property type="entry name" value="STRESS RESPONSE PROTEIN NST1-LIKE"/>
    <property type="match status" value="1"/>
</dbReference>
<dbReference type="Proteomes" id="UP000189703">
    <property type="component" value="Unplaced"/>
</dbReference>
<gene>
    <name evidence="4" type="primary">LOC104593976</name>
</gene>
<evidence type="ECO:0000256" key="2">
    <source>
        <dbReference type="SAM" id="MobiDB-lite"/>
    </source>
</evidence>
<dbReference type="GeneID" id="104593976"/>
<protein>
    <submittedName>
        <fullName evidence="4">Uncharacterized protein LOC104593976</fullName>
    </submittedName>
</protein>
<dbReference type="eggNOG" id="ENOG502QSFI">
    <property type="taxonomic scope" value="Eukaryota"/>
</dbReference>
<dbReference type="OrthoDB" id="1725125at2759"/>
<feature type="coiled-coil region" evidence="1">
    <location>
        <begin position="290"/>
        <end position="317"/>
    </location>
</feature>
<sequence>MKRKKWTEEEEETLINKYAELQNSGTLAKLKTRVKKFEPIADHVNSVHHLQDPVNFPFRWSWRDVSIKVQNMRHQYLGVKQKIRVSDDEFNWKDGEDHWQNFLKYKEVFGDVELEVKDKGLGAGGGEEDSIFSYDGFVDGGDGSDVLGIGLGLDCEDLEGDDDEAGVVEAGSDGEFGIERENGEDSGLIRVKKMKRSGAGPAGDWGGGNSLGLISAQVLELREMIEKREEQHREREFNREEAAATREEDKRERESQREERLKERDEWMESREFEWEERHRMWARREYERRLRIEREFDEERRRRMKMEEKREEEEMEWRERMVGLQIEHEKQMMQMHAHACHNQLQILGVLARLVCQFFGPGNDGLGGGLGALGPQVLQNLQHPASLGGDTGKSDANSPSHFM</sequence>
<organism evidence="3 4">
    <name type="scientific">Nelumbo nucifera</name>
    <name type="common">Sacred lotus</name>
    <dbReference type="NCBI Taxonomy" id="4432"/>
    <lineage>
        <taxon>Eukaryota</taxon>
        <taxon>Viridiplantae</taxon>
        <taxon>Streptophyta</taxon>
        <taxon>Embryophyta</taxon>
        <taxon>Tracheophyta</taxon>
        <taxon>Spermatophyta</taxon>
        <taxon>Magnoliopsida</taxon>
        <taxon>Proteales</taxon>
        <taxon>Nelumbonaceae</taxon>
        <taxon>Nelumbo</taxon>
    </lineage>
</organism>
<evidence type="ECO:0000313" key="4">
    <source>
        <dbReference type="RefSeq" id="XP_010252407.1"/>
    </source>
</evidence>
<feature type="compositionally biased region" description="Polar residues" evidence="2">
    <location>
        <begin position="394"/>
        <end position="403"/>
    </location>
</feature>
<feature type="region of interest" description="Disordered" evidence="2">
    <location>
        <begin position="229"/>
        <end position="263"/>
    </location>
</feature>
<keyword evidence="3" id="KW-1185">Reference proteome</keyword>
<dbReference type="PANTHER" id="PTHR37076">
    <property type="entry name" value="HISTONE-LYSINE N-METHYLTRANSFERASE, H3 LYSINE-79 SPECIFIC-LIKE-RELATED"/>
    <property type="match status" value="1"/>
</dbReference>
<accession>A0A1U7ZTZ0</accession>
<feature type="region of interest" description="Disordered" evidence="2">
    <location>
        <begin position="382"/>
        <end position="403"/>
    </location>
</feature>
<proteinExistence type="predicted"/>
<evidence type="ECO:0000256" key="1">
    <source>
        <dbReference type="SAM" id="Coils"/>
    </source>
</evidence>
<keyword evidence="1" id="KW-0175">Coiled coil</keyword>
<name>A0A1U7ZTZ0_NELNU</name>
<dbReference type="RefSeq" id="XP_010252407.1">
    <property type="nucleotide sequence ID" value="XM_010254105.2"/>
</dbReference>